<dbReference type="InterPro" id="IPR011473">
    <property type="entry name" value="DUF1579"/>
</dbReference>
<name>A0A243RW43_9ACTN</name>
<accession>A0A243RW43</accession>
<organism evidence="1 2">
    <name type="scientific">Streptosporangium minutum</name>
    <dbReference type="NCBI Taxonomy" id="569862"/>
    <lineage>
        <taxon>Bacteria</taxon>
        <taxon>Bacillati</taxon>
        <taxon>Actinomycetota</taxon>
        <taxon>Actinomycetes</taxon>
        <taxon>Streptosporangiales</taxon>
        <taxon>Streptosporangiaceae</taxon>
        <taxon>Streptosporangium</taxon>
    </lineage>
</organism>
<protein>
    <recommendedName>
        <fullName evidence="3">DUF1579 domain-containing protein</fullName>
    </recommendedName>
</protein>
<keyword evidence="2" id="KW-1185">Reference proteome</keyword>
<evidence type="ECO:0008006" key="3">
    <source>
        <dbReference type="Google" id="ProtNLM"/>
    </source>
</evidence>
<evidence type="ECO:0000313" key="1">
    <source>
        <dbReference type="EMBL" id="OUC99428.1"/>
    </source>
</evidence>
<dbReference type="RefSeq" id="WP_086567919.1">
    <property type="nucleotide sequence ID" value="NZ_NGFP01000008.1"/>
</dbReference>
<dbReference type="Proteomes" id="UP000194761">
    <property type="component" value="Unassembled WGS sequence"/>
</dbReference>
<dbReference type="AlphaFoldDB" id="A0A243RW43"/>
<dbReference type="EMBL" id="NGFP01000008">
    <property type="protein sequence ID" value="OUC99428.1"/>
    <property type="molecule type" value="Genomic_DNA"/>
</dbReference>
<dbReference type="Pfam" id="PF07617">
    <property type="entry name" value="DUF1579"/>
    <property type="match status" value="1"/>
</dbReference>
<comment type="caution">
    <text evidence="1">The sequence shown here is derived from an EMBL/GenBank/DDBJ whole genome shotgun (WGS) entry which is preliminary data.</text>
</comment>
<evidence type="ECO:0000313" key="2">
    <source>
        <dbReference type="Proteomes" id="UP000194761"/>
    </source>
</evidence>
<proteinExistence type="predicted"/>
<gene>
    <name evidence="1" type="ORF">CA984_03375</name>
</gene>
<reference evidence="1 2" key="1">
    <citation type="submission" date="2017-05" db="EMBL/GenBank/DDBJ databases">
        <title>Biotechnological potential of actinobacteria isolated from South African environments.</title>
        <authorList>
            <person name="Le Roes-Hill M."/>
            <person name="Prins A."/>
            <person name="Durrell K.A."/>
        </authorList>
    </citation>
    <scope>NUCLEOTIDE SEQUENCE [LARGE SCALE GENOMIC DNA]</scope>
    <source>
        <strain evidence="1">M26</strain>
    </source>
</reference>
<sequence length="162" mass="18407">MSGDDNTHAPRSENQRLNALVGRWRSQGRIAATPTDPAIRVAGSDTYEWLAGEHFLIHRVDVRMNEEHVEVIEMIGPYDPASRTYPMRSFDNHGNFVTMRASVDDEGVWTFAGETERATLVIAEDGDSMTAEWERTDNGSNWRHWMDMSFTRTPSPGAIPRR</sequence>